<evidence type="ECO:0000313" key="5">
    <source>
        <dbReference type="EMBL" id="ACN14475.1"/>
    </source>
</evidence>
<dbReference type="Pfam" id="PF25137">
    <property type="entry name" value="ADH_Fe_C"/>
    <property type="match status" value="1"/>
</dbReference>
<keyword evidence="5" id="KW-0808">Transferase</keyword>
<keyword evidence="5" id="KW-0418">Kinase</keyword>
<dbReference type="FunFam" id="3.40.50.1970:FF:000003">
    <property type="entry name" value="Alcohol dehydrogenase, iron-containing"/>
    <property type="match status" value="1"/>
</dbReference>
<dbReference type="EMBL" id="CP001087">
    <property type="protein sequence ID" value="ACN14475.1"/>
    <property type="molecule type" value="Genomic_DNA"/>
</dbReference>
<dbReference type="PANTHER" id="PTHR11496">
    <property type="entry name" value="ALCOHOL DEHYDROGENASE"/>
    <property type="match status" value="1"/>
</dbReference>
<dbReference type="CDD" id="cd08183">
    <property type="entry name" value="Fe-ADH-like"/>
    <property type="match status" value="1"/>
</dbReference>
<dbReference type="GO" id="GO:0046872">
    <property type="term" value="F:metal ion binding"/>
    <property type="evidence" value="ECO:0007669"/>
    <property type="project" value="InterPro"/>
</dbReference>
<dbReference type="eggNOG" id="COG1454">
    <property type="taxonomic scope" value="Bacteria"/>
</dbReference>
<dbReference type="InterPro" id="IPR056798">
    <property type="entry name" value="ADH_Fe_C"/>
</dbReference>
<dbReference type="Gene3D" id="3.40.50.1970">
    <property type="match status" value="1"/>
</dbReference>
<keyword evidence="2" id="KW-0560">Oxidoreductase</keyword>
<evidence type="ECO:0000256" key="2">
    <source>
        <dbReference type="ARBA" id="ARBA00023002"/>
    </source>
</evidence>
<dbReference type="PANTHER" id="PTHR11496:SF102">
    <property type="entry name" value="ALCOHOL DEHYDROGENASE 4"/>
    <property type="match status" value="1"/>
</dbReference>
<name>C0Q8Y5_DESAH</name>
<sequence>MAFTFFSPTKIVFGQGRSRQIAIHARELGRSALVITGKQTQRAAVVIADLEQAGISCTVFSQWTEPRVEEIALAAQRAGSLDVDFIVAVGGGSVLDAAKAISALVTNKGDIHDYLEVIGRGEPLVQKPLPLIALPTTAGTGAEVTCNAVLSKREQGVKVSLRSPFLYPVLAIVDPMLTLSLPPRITGETGMDALTQLIEAFVTPFTSPVTDALCREGMYRVSRSLKRAVMDGQDPGTREDMCIASLFGGMALANAKLGAVHGIAAPLGGMIDASHGQICARFLAPVAAINIQRLGQTDSDIALLEKYREVAVILTHDQAALPEDGVEMIKDLVNALEIPCLKGRGLDAPGCRILAEKAMGASSMKGNSVALTLEEILDLVTGVVGLSLE</sequence>
<proteinExistence type="inferred from homology"/>
<evidence type="ECO:0000256" key="1">
    <source>
        <dbReference type="ARBA" id="ARBA00007358"/>
    </source>
</evidence>
<keyword evidence="6" id="KW-1185">Reference proteome</keyword>
<gene>
    <name evidence="5" type="ordered locus">HRM2_13660</name>
</gene>
<dbReference type="GO" id="GO:0016301">
    <property type="term" value="F:kinase activity"/>
    <property type="evidence" value="ECO:0007669"/>
    <property type="project" value="UniProtKB-KW"/>
</dbReference>
<dbReference type="AlphaFoldDB" id="C0Q8Y5"/>
<dbReference type="InterPro" id="IPR039697">
    <property type="entry name" value="Alcohol_dehydrogenase_Fe"/>
</dbReference>
<evidence type="ECO:0000259" key="3">
    <source>
        <dbReference type="Pfam" id="PF00465"/>
    </source>
</evidence>
<dbReference type="Proteomes" id="UP000000442">
    <property type="component" value="Chromosome"/>
</dbReference>
<feature type="domain" description="Fe-containing alcohol dehydrogenase-like C-terminal" evidence="4">
    <location>
        <begin position="188"/>
        <end position="380"/>
    </location>
</feature>
<dbReference type="GO" id="GO:0004022">
    <property type="term" value="F:alcohol dehydrogenase (NAD+) activity"/>
    <property type="evidence" value="ECO:0007669"/>
    <property type="project" value="TreeGrafter"/>
</dbReference>
<evidence type="ECO:0000259" key="4">
    <source>
        <dbReference type="Pfam" id="PF25137"/>
    </source>
</evidence>
<dbReference type="Pfam" id="PF00465">
    <property type="entry name" value="Fe-ADH"/>
    <property type="match status" value="1"/>
</dbReference>
<dbReference type="HOGENOM" id="CLU_007207_0_0_7"/>
<dbReference type="Gene3D" id="1.20.1090.10">
    <property type="entry name" value="Dehydroquinate synthase-like - alpha domain"/>
    <property type="match status" value="1"/>
</dbReference>
<dbReference type="InterPro" id="IPR001670">
    <property type="entry name" value="ADH_Fe/GldA"/>
</dbReference>
<dbReference type="KEGG" id="dat:HRM2_13660"/>
<feature type="domain" description="Alcohol dehydrogenase iron-type/glycerol dehydrogenase GldA" evidence="3">
    <location>
        <begin position="8"/>
        <end position="175"/>
    </location>
</feature>
<reference evidence="5 6" key="1">
    <citation type="journal article" date="2009" name="Environ. Microbiol.">
        <title>Genome sequence of Desulfobacterium autotrophicum HRM2, a marine sulfate reducer oxidizing organic carbon completely to carbon dioxide.</title>
        <authorList>
            <person name="Strittmatter A.W."/>
            <person name="Liesegang H."/>
            <person name="Rabus R."/>
            <person name="Decker I."/>
            <person name="Amann J."/>
            <person name="Andres S."/>
            <person name="Henne A."/>
            <person name="Fricke W.F."/>
            <person name="Martinez-Arias R."/>
            <person name="Bartels D."/>
            <person name="Goesmann A."/>
            <person name="Krause L."/>
            <person name="Puehler A."/>
            <person name="Klenk H.P."/>
            <person name="Richter M."/>
            <person name="Schuler M."/>
            <person name="Gloeckner F.O."/>
            <person name="Meyerdierks A."/>
            <person name="Gottschalk G."/>
            <person name="Amann R."/>
        </authorList>
    </citation>
    <scope>NUCLEOTIDE SEQUENCE [LARGE SCALE GENOMIC DNA]</scope>
    <source>
        <strain evidence="6">ATCC 43914 / DSM 3382 / HRM2</strain>
    </source>
</reference>
<evidence type="ECO:0000313" key="6">
    <source>
        <dbReference type="Proteomes" id="UP000000442"/>
    </source>
</evidence>
<dbReference type="STRING" id="177437.HRM2_13660"/>
<organism evidence="5 6">
    <name type="scientific">Desulforapulum autotrophicum (strain ATCC 43914 / DSM 3382 / VKM B-1955 / HRM2)</name>
    <name type="common">Desulfobacterium autotrophicum</name>
    <dbReference type="NCBI Taxonomy" id="177437"/>
    <lineage>
        <taxon>Bacteria</taxon>
        <taxon>Pseudomonadati</taxon>
        <taxon>Thermodesulfobacteriota</taxon>
        <taxon>Desulfobacteria</taxon>
        <taxon>Desulfobacterales</taxon>
        <taxon>Desulfobacteraceae</taxon>
        <taxon>Desulforapulum</taxon>
    </lineage>
</organism>
<accession>C0Q8Y5</accession>
<dbReference type="RefSeq" id="WP_015903262.1">
    <property type="nucleotide sequence ID" value="NC_012108.1"/>
</dbReference>
<comment type="similarity">
    <text evidence="1">Belongs to the iron-containing alcohol dehydrogenase family.</text>
</comment>
<protein>
    <submittedName>
        <fullName evidence="5">Sensory box histidine kinase (PAS/PAC domain protein)</fullName>
    </submittedName>
</protein>
<dbReference type="SUPFAM" id="SSF56796">
    <property type="entry name" value="Dehydroquinate synthase-like"/>
    <property type="match status" value="1"/>
</dbReference>
<dbReference type="OrthoDB" id="9778433at2"/>